<keyword evidence="4 9" id="KW-0812">Transmembrane</keyword>
<dbReference type="PANTHER" id="PTHR24221">
    <property type="entry name" value="ATP-BINDING CASSETTE SUB-FAMILY B"/>
    <property type="match status" value="1"/>
</dbReference>
<dbReference type="EMBL" id="CP064795">
    <property type="protein sequence ID" value="QPG06412.1"/>
    <property type="molecule type" value="Genomic_DNA"/>
</dbReference>
<dbReference type="PROSITE" id="PS00211">
    <property type="entry name" value="ABC_TRANSPORTER_1"/>
    <property type="match status" value="1"/>
</dbReference>
<dbReference type="InterPro" id="IPR036640">
    <property type="entry name" value="ABC1_TM_sf"/>
</dbReference>
<name>A0A7S9HDY5_9ALTE</name>
<evidence type="ECO:0000259" key="10">
    <source>
        <dbReference type="PROSITE" id="PS50893"/>
    </source>
</evidence>
<dbReference type="SUPFAM" id="SSF90123">
    <property type="entry name" value="ABC transporter transmembrane region"/>
    <property type="match status" value="1"/>
</dbReference>
<keyword evidence="2" id="KW-0813">Transport</keyword>
<evidence type="ECO:0000313" key="12">
    <source>
        <dbReference type="EMBL" id="QPG06412.1"/>
    </source>
</evidence>
<evidence type="ECO:0000256" key="5">
    <source>
        <dbReference type="ARBA" id="ARBA00022741"/>
    </source>
</evidence>
<sequence length="602" mass="67332">MLPVNHIRQLLNRTQKIKFLILQVCFIFSAALQMGSIGFLAPYITLLSDPNYLETNKYFSMAYDFTGADSYLQFLLIYSICVCAIIFISNAVASAVLWLSIKFTIDIGSGLQRKLYSAYMKNQYIFFLEKNSSYLITTISNQVPRMVYMVFQPFMQAVSQVMLTLFIVIGLIVVDPLLALIAALIVTSVYVIIYFAIRRRAVESGKAVSEVARNKLKMLKESIRGIREIKLLGAEPWYEREVDKNTRRGLAAQAFIRLSGELPRYIVETVVFSAIIVLGVYLITSGTPQQQIVTTLSFYAMAGYKLLPAAQTIYKAITSIKGNASVVDEVWTSFNTASERARHITQKQDTSVTFNNFQRMHLQSVNYRYPNSDNDVISGLNMTLEVNTLIAFVGGSGAGKTTVANLVAGLITPTTGTIEIDGTPLTHSRLRAWQNKIGYVPQSVFIVDDTVTSNICFGIPKNEIDQERVVAVAKKANLHEFIQTLADGYETNVGEDGEILSGGQRQRLAIARALYKQPSILILDEATSALDNITERKILSEINNLTDEMLVIMIAHRLSTVEKCDRIYLFANGQIEHQGNYQQLLVESDYFKELVDGSQETV</sequence>
<dbReference type="InterPro" id="IPR003439">
    <property type="entry name" value="ABC_transporter-like_ATP-bd"/>
</dbReference>
<dbReference type="InterPro" id="IPR011527">
    <property type="entry name" value="ABC1_TM_dom"/>
</dbReference>
<keyword evidence="3" id="KW-1003">Cell membrane</keyword>
<feature type="domain" description="ABC transmembrane type-1" evidence="11">
    <location>
        <begin position="24"/>
        <end position="301"/>
    </location>
</feature>
<feature type="transmembrane region" description="Helical" evidence="9">
    <location>
        <begin position="265"/>
        <end position="284"/>
    </location>
</feature>
<evidence type="ECO:0000256" key="2">
    <source>
        <dbReference type="ARBA" id="ARBA00022448"/>
    </source>
</evidence>
<evidence type="ECO:0000259" key="11">
    <source>
        <dbReference type="PROSITE" id="PS50929"/>
    </source>
</evidence>
<dbReference type="FunFam" id="3.40.50.300:FF:000221">
    <property type="entry name" value="Multidrug ABC transporter ATP-binding protein"/>
    <property type="match status" value="1"/>
</dbReference>
<dbReference type="InterPro" id="IPR027417">
    <property type="entry name" value="P-loop_NTPase"/>
</dbReference>
<feature type="transmembrane region" description="Helical" evidence="9">
    <location>
        <begin position="75"/>
        <end position="99"/>
    </location>
</feature>
<dbReference type="Pfam" id="PF00005">
    <property type="entry name" value="ABC_tran"/>
    <property type="match status" value="1"/>
</dbReference>
<keyword evidence="8 9" id="KW-0472">Membrane</keyword>
<proteinExistence type="predicted"/>
<reference evidence="12 13" key="1">
    <citation type="submission" date="2020-11" db="EMBL/GenBank/DDBJ databases">
        <title>Complete genome sequence for Salinimonas sp. strain G2-b.</title>
        <authorList>
            <person name="Park S.-J."/>
        </authorList>
    </citation>
    <scope>NUCLEOTIDE SEQUENCE [LARGE SCALE GENOMIC DNA]</scope>
    <source>
        <strain evidence="12 13">G2-b</strain>
    </source>
</reference>
<dbReference type="Gene3D" id="1.20.1560.10">
    <property type="entry name" value="ABC transporter type 1, transmembrane domain"/>
    <property type="match status" value="1"/>
</dbReference>
<organism evidence="12 13">
    <name type="scientific">Salinimonas marina</name>
    <dbReference type="NCBI Taxonomy" id="2785918"/>
    <lineage>
        <taxon>Bacteria</taxon>
        <taxon>Pseudomonadati</taxon>
        <taxon>Pseudomonadota</taxon>
        <taxon>Gammaproteobacteria</taxon>
        <taxon>Alteromonadales</taxon>
        <taxon>Alteromonadaceae</taxon>
        <taxon>Alteromonas/Salinimonas group</taxon>
        <taxon>Salinimonas</taxon>
    </lineage>
</organism>
<dbReference type="GO" id="GO:0016887">
    <property type="term" value="F:ATP hydrolysis activity"/>
    <property type="evidence" value="ECO:0007669"/>
    <property type="project" value="InterPro"/>
</dbReference>
<dbReference type="Proteomes" id="UP000595095">
    <property type="component" value="Chromosome"/>
</dbReference>
<dbReference type="GO" id="GO:0140359">
    <property type="term" value="F:ABC-type transporter activity"/>
    <property type="evidence" value="ECO:0007669"/>
    <property type="project" value="InterPro"/>
</dbReference>
<feature type="transmembrane region" description="Helical" evidence="9">
    <location>
        <begin position="20"/>
        <end position="44"/>
    </location>
</feature>
<keyword evidence="13" id="KW-1185">Reference proteome</keyword>
<evidence type="ECO:0000256" key="7">
    <source>
        <dbReference type="ARBA" id="ARBA00022989"/>
    </source>
</evidence>
<evidence type="ECO:0000256" key="9">
    <source>
        <dbReference type="SAM" id="Phobius"/>
    </source>
</evidence>
<dbReference type="SUPFAM" id="SSF52540">
    <property type="entry name" value="P-loop containing nucleoside triphosphate hydrolases"/>
    <property type="match status" value="1"/>
</dbReference>
<evidence type="ECO:0000256" key="6">
    <source>
        <dbReference type="ARBA" id="ARBA00022840"/>
    </source>
</evidence>
<dbReference type="AlphaFoldDB" id="A0A7S9HDY5"/>
<comment type="subcellular location">
    <subcellularLocation>
        <location evidence="1">Cell membrane</location>
        <topology evidence="1">Multi-pass membrane protein</topology>
    </subcellularLocation>
</comment>
<feature type="domain" description="ABC transporter" evidence="10">
    <location>
        <begin position="360"/>
        <end position="597"/>
    </location>
</feature>
<keyword evidence="6 12" id="KW-0067">ATP-binding</keyword>
<dbReference type="SMART" id="SM00382">
    <property type="entry name" value="AAA"/>
    <property type="match status" value="1"/>
</dbReference>
<dbReference type="Pfam" id="PF00664">
    <property type="entry name" value="ABC_membrane"/>
    <property type="match status" value="1"/>
</dbReference>
<evidence type="ECO:0000313" key="13">
    <source>
        <dbReference type="Proteomes" id="UP000595095"/>
    </source>
</evidence>
<evidence type="ECO:0000256" key="1">
    <source>
        <dbReference type="ARBA" id="ARBA00004651"/>
    </source>
</evidence>
<dbReference type="GO" id="GO:0005886">
    <property type="term" value="C:plasma membrane"/>
    <property type="evidence" value="ECO:0007669"/>
    <property type="project" value="UniProtKB-SubCell"/>
</dbReference>
<protein>
    <submittedName>
        <fullName evidence="12">ABC transporter ATP-binding protein</fullName>
    </submittedName>
</protein>
<keyword evidence="5" id="KW-0547">Nucleotide-binding</keyword>
<dbReference type="Gene3D" id="3.40.50.300">
    <property type="entry name" value="P-loop containing nucleotide triphosphate hydrolases"/>
    <property type="match status" value="1"/>
</dbReference>
<dbReference type="GO" id="GO:0005524">
    <property type="term" value="F:ATP binding"/>
    <property type="evidence" value="ECO:0007669"/>
    <property type="project" value="UniProtKB-KW"/>
</dbReference>
<accession>A0A7S9HDY5</accession>
<dbReference type="PROSITE" id="PS50893">
    <property type="entry name" value="ABC_TRANSPORTER_2"/>
    <property type="match status" value="1"/>
</dbReference>
<dbReference type="RefSeq" id="WP_195811488.1">
    <property type="nucleotide sequence ID" value="NZ_CP064795.1"/>
</dbReference>
<feature type="transmembrane region" description="Helical" evidence="9">
    <location>
        <begin position="179"/>
        <end position="197"/>
    </location>
</feature>
<dbReference type="PROSITE" id="PS50929">
    <property type="entry name" value="ABC_TM1F"/>
    <property type="match status" value="1"/>
</dbReference>
<evidence type="ECO:0000256" key="4">
    <source>
        <dbReference type="ARBA" id="ARBA00022692"/>
    </source>
</evidence>
<evidence type="ECO:0000256" key="8">
    <source>
        <dbReference type="ARBA" id="ARBA00023136"/>
    </source>
</evidence>
<dbReference type="InterPro" id="IPR039421">
    <property type="entry name" value="Type_1_exporter"/>
</dbReference>
<evidence type="ECO:0000256" key="3">
    <source>
        <dbReference type="ARBA" id="ARBA00022475"/>
    </source>
</evidence>
<dbReference type="InterPro" id="IPR003593">
    <property type="entry name" value="AAA+_ATPase"/>
</dbReference>
<dbReference type="InterPro" id="IPR017871">
    <property type="entry name" value="ABC_transporter-like_CS"/>
</dbReference>
<keyword evidence="7 9" id="KW-1133">Transmembrane helix</keyword>
<dbReference type="PANTHER" id="PTHR24221:SF654">
    <property type="entry name" value="ATP-BINDING CASSETTE SUB-FAMILY B MEMBER 6"/>
    <property type="match status" value="1"/>
</dbReference>
<feature type="transmembrane region" description="Helical" evidence="9">
    <location>
        <begin position="154"/>
        <end position="173"/>
    </location>
</feature>
<gene>
    <name evidence="12" type="ORF">IT774_04260</name>
</gene>
<dbReference type="KEGG" id="smaa:IT774_04260"/>